<evidence type="ECO:0000313" key="13">
    <source>
        <dbReference type="EMBL" id="MBW8481925.1"/>
    </source>
</evidence>
<keyword evidence="6" id="KW-0812">Transmembrane</keyword>
<dbReference type="EC" id="2.7.13.3" evidence="3"/>
<dbReference type="InterPro" id="IPR050428">
    <property type="entry name" value="TCS_sensor_his_kinase"/>
</dbReference>
<dbReference type="SMART" id="SM00388">
    <property type="entry name" value="HisKA"/>
    <property type="match status" value="1"/>
</dbReference>
<dbReference type="SMART" id="SM00387">
    <property type="entry name" value="HATPase_c"/>
    <property type="match status" value="1"/>
</dbReference>
<keyword evidence="4" id="KW-0597">Phosphoprotein</keyword>
<dbReference type="CDD" id="cd00075">
    <property type="entry name" value="HATPase"/>
    <property type="match status" value="1"/>
</dbReference>
<dbReference type="InterPro" id="IPR003594">
    <property type="entry name" value="HATPase_dom"/>
</dbReference>
<dbReference type="SUPFAM" id="SSF158472">
    <property type="entry name" value="HAMP domain-like"/>
    <property type="match status" value="1"/>
</dbReference>
<dbReference type="Pfam" id="PF00672">
    <property type="entry name" value="HAMP"/>
    <property type="match status" value="1"/>
</dbReference>
<accession>A0ABS7FNH2</accession>
<keyword evidence="5" id="KW-0808">Transferase</keyword>
<dbReference type="PROSITE" id="PS50109">
    <property type="entry name" value="HIS_KIN"/>
    <property type="match status" value="1"/>
</dbReference>
<dbReference type="PANTHER" id="PTHR45436:SF5">
    <property type="entry name" value="SENSOR HISTIDINE KINASE TRCS"/>
    <property type="match status" value="1"/>
</dbReference>
<dbReference type="PROSITE" id="PS50885">
    <property type="entry name" value="HAMP"/>
    <property type="match status" value="1"/>
</dbReference>
<comment type="caution">
    <text evidence="13">The sequence shown here is derived from an EMBL/GenBank/DDBJ whole genome shotgun (WGS) entry which is preliminary data.</text>
</comment>
<comment type="subcellular location">
    <subcellularLocation>
        <location evidence="2">Cell membrane</location>
    </subcellularLocation>
</comment>
<dbReference type="InterPro" id="IPR004358">
    <property type="entry name" value="Sig_transdc_His_kin-like_C"/>
</dbReference>
<dbReference type="RefSeq" id="WP_220164050.1">
    <property type="nucleotide sequence ID" value="NZ_JAIBOA010000003.1"/>
</dbReference>
<protein>
    <recommendedName>
        <fullName evidence="3">histidine kinase</fullName>
        <ecNumber evidence="3">2.7.13.3</ecNumber>
    </recommendedName>
</protein>
<evidence type="ECO:0000256" key="2">
    <source>
        <dbReference type="ARBA" id="ARBA00004236"/>
    </source>
</evidence>
<gene>
    <name evidence="13" type="ORF">K1Y72_06075</name>
</gene>
<evidence type="ECO:0000313" key="14">
    <source>
        <dbReference type="Proteomes" id="UP000774570"/>
    </source>
</evidence>
<dbReference type="InterPro" id="IPR005467">
    <property type="entry name" value="His_kinase_dom"/>
</dbReference>
<dbReference type="Gene3D" id="3.30.565.10">
    <property type="entry name" value="Histidine kinase-like ATPase, C-terminal domain"/>
    <property type="match status" value="1"/>
</dbReference>
<evidence type="ECO:0000256" key="9">
    <source>
        <dbReference type="ARBA" id="ARBA00023012"/>
    </source>
</evidence>
<keyword evidence="9" id="KW-0902">Two-component regulatory system</keyword>
<dbReference type="InterPro" id="IPR036890">
    <property type="entry name" value="HATPase_C_sf"/>
</dbReference>
<keyword evidence="14" id="KW-1185">Reference proteome</keyword>
<dbReference type="Pfam" id="PF00512">
    <property type="entry name" value="HisKA"/>
    <property type="match status" value="1"/>
</dbReference>
<keyword evidence="8" id="KW-1133">Transmembrane helix</keyword>
<dbReference type="Proteomes" id="UP000774570">
    <property type="component" value="Unassembled WGS sequence"/>
</dbReference>
<proteinExistence type="predicted"/>
<dbReference type="EMBL" id="JAIBOA010000003">
    <property type="protein sequence ID" value="MBW8481925.1"/>
    <property type="molecule type" value="Genomic_DNA"/>
</dbReference>
<sequence length="460" mass="46618">MTLNARLLAGLLAVALTGLAVMGLVSGLVLHGYLMHRVDGQLAAARDRAVARLLRPGLPEEGVAPARFVVLNVSASGRVRPLSGADPDPSAAVRAVQDMGAAGLARHAAAMEPFGLPGLRAVARPTARGGAVVVAAPLDEIDAAVRNLLLAEAATALVLLALLAAGGRGLIRRGLRPLGRMAATAGAIAAGGDLGARMPDPGGRTETGRLAAAINVMLDRIEEAFRARGRSEARVREFAADASHELRTPLTTIQGYAELYRHGALGPDELPEAMGRIEAEAQRMDRLVTDLLALARLDREAALARAPADLAALARDAVRDARAAGPHGPIALDAPASLVAAVDEGRVRQVLANLLGNVRAHTPPGTPATVRIAGQDGAAVIEVADEGPGMPAEDAARAFERFHRAAASGGTGAGTGGAGLGLPIVAAIAAAHGGTAALRSAPGAGTAVRVTLPFPPHNVT</sequence>
<feature type="domain" description="HAMP" evidence="12">
    <location>
        <begin position="172"/>
        <end position="226"/>
    </location>
</feature>
<dbReference type="GO" id="GO:0016301">
    <property type="term" value="F:kinase activity"/>
    <property type="evidence" value="ECO:0007669"/>
    <property type="project" value="UniProtKB-KW"/>
</dbReference>
<dbReference type="Pfam" id="PF02518">
    <property type="entry name" value="HATPase_c"/>
    <property type="match status" value="1"/>
</dbReference>
<organism evidence="13 14">
    <name type="scientific">Actinomadura parmotrematis</name>
    <dbReference type="NCBI Taxonomy" id="2864039"/>
    <lineage>
        <taxon>Bacteria</taxon>
        <taxon>Bacillati</taxon>
        <taxon>Actinomycetota</taxon>
        <taxon>Actinomycetes</taxon>
        <taxon>Streptosporangiales</taxon>
        <taxon>Thermomonosporaceae</taxon>
        <taxon>Actinomadura</taxon>
    </lineage>
</organism>
<dbReference type="SUPFAM" id="SSF47384">
    <property type="entry name" value="Homodimeric domain of signal transducing histidine kinase"/>
    <property type="match status" value="1"/>
</dbReference>
<evidence type="ECO:0000256" key="3">
    <source>
        <dbReference type="ARBA" id="ARBA00012438"/>
    </source>
</evidence>
<dbReference type="InterPro" id="IPR036097">
    <property type="entry name" value="HisK_dim/P_sf"/>
</dbReference>
<feature type="domain" description="Histidine kinase" evidence="11">
    <location>
        <begin position="241"/>
        <end position="456"/>
    </location>
</feature>
<evidence type="ECO:0000256" key="4">
    <source>
        <dbReference type="ARBA" id="ARBA00022553"/>
    </source>
</evidence>
<evidence type="ECO:0000259" key="11">
    <source>
        <dbReference type="PROSITE" id="PS50109"/>
    </source>
</evidence>
<keyword evidence="10" id="KW-0472">Membrane</keyword>
<dbReference type="PANTHER" id="PTHR45436">
    <property type="entry name" value="SENSOR HISTIDINE KINASE YKOH"/>
    <property type="match status" value="1"/>
</dbReference>
<dbReference type="CDD" id="cd00082">
    <property type="entry name" value="HisKA"/>
    <property type="match status" value="1"/>
</dbReference>
<dbReference type="SMART" id="SM00304">
    <property type="entry name" value="HAMP"/>
    <property type="match status" value="1"/>
</dbReference>
<keyword evidence="7 13" id="KW-0418">Kinase</keyword>
<evidence type="ECO:0000259" key="12">
    <source>
        <dbReference type="PROSITE" id="PS50885"/>
    </source>
</evidence>
<evidence type="ECO:0000256" key="7">
    <source>
        <dbReference type="ARBA" id="ARBA00022777"/>
    </source>
</evidence>
<dbReference type="InterPro" id="IPR003660">
    <property type="entry name" value="HAMP_dom"/>
</dbReference>
<reference evidence="13 14" key="1">
    <citation type="submission" date="2021-07" db="EMBL/GenBank/DDBJ databases">
        <title>Actinomadura sp. PM05-2 isolated from lichen.</title>
        <authorList>
            <person name="Somphong A."/>
            <person name="Phongsopitanun W."/>
            <person name="Tanasupawat S."/>
            <person name="Peongsungnone V."/>
        </authorList>
    </citation>
    <scope>NUCLEOTIDE SEQUENCE [LARGE SCALE GENOMIC DNA]</scope>
    <source>
        <strain evidence="13 14">PM05-2</strain>
    </source>
</reference>
<evidence type="ECO:0000256" key="5">
    <source>
        <dbReference type="ARBA" id="ARBA00022679"/>
    </source>
</evidence>
<dbReference type="PRINTS" id="PR00344">
    <property type="entry name" value="BCTRLSENSOR"/>
</dbReference>
<comment type="catalytic activity">
    <reaction evidence="1">
        <text>ATP + protein L-histidine = ADP + protein N-phospho-L-histidine.</text>
        <dbReference type="EC" id="2.7.13.3"/>
    </reaction>
</comment>
<evidence type="ECO:0000256" key="10">
    <source>
        <dbReference type="ARBA" id="ARBA00023136"/>
    </source>
</evidence>
<dbReference type="Gene3D" id="1.10.287.130">
    <property type="match status" value="1"/>
</dbReference>
<evidence type="ECO:0000256" key="1">
    <source>
        <dbReference type="ARBA" id="ARBA00000085"/>
    </source>
</evidence>
<dbReference type="SUPFAM" id="SSF55874">
    <property type="entry name" value="ATPase domain of HSP90 chaperone/DNA topoisomerase II/histidine kinase"/>
    <property type="match status" value="1"/>
</dbReference>
<dbReference type="InterPro" id="IPR003661">
    <property type="entry name" value="HisK_dim/P_dom"/>
</dbReference>
<name>A0ABS7FNH2_9ACTN</name>
<evidence type="ECO:0000256" key="6">
    <source>
        <dbReference type="ARBA" id="ARBA00022692"/>
    </source>
</evidence>
<dbReference type="Gene3D" id="6.10.340.10">
    <property type="match status" value="1"/>
</dbReference>
<evidence type="ECO:0000256" key="8">
    <source>
        <dbReference type="ARBA" id="ARBA00022989"/>
    </source>
</evidence>